<feature type="region of interest" description="Disordered" evidence="1">
    <location>
        <begin position="257"/>
        <end position="291"/>
    </location>
</feature>
<evidence type="ECO:0000256" key="1">
    <source>
        <dbReference type="SAM" id="MobiDB-lite"/>
    </source>
</evidence>
<reference evidence="3 4" key="1">
    <citation type="submission" date="2019-10" db="EMBL/GenBank/DDBJ databases">
        <title>Description of Paenibacillus terrestris sp. nov.</title>
        <authorList>
            <person name="Carlier A."/>
            <person name="Qi S."/>
        </authorList>
    </citation>
    <scope>NUCLEOTIDE SEQUENCE [LARGE SCALE GENOMIC DNA]</scope>
    <source>
        <strain evidence="3 4">LMG 31458</strain>
    </source>
</reference>
<dbReference type="SMART" id="SM00327">
    <property type="entry name" value="VWA"/>
    <property type="match status" value="1"/>
</dbReference>
<dbReference type="Pfam" id="PF11775">
    <property type="entry name" value="CobT_C"/>
    <property type="match status" value="1"/>
</dbReference>
<accession>A0ABX1Y3Q1</accession>
<dbReference type="CDD" id="cd01454">
    <property type="entry name" value="vWA_norD_type"/>
    <property type="match status" value="1"/>
</dbReference>
<feature type="region of interest" description="Disordered" evidence="1">
    <location>
        <begin position="325"/>
        <end position="350"/>
    </location>
</feature>
<dbReference type="EMBL" id="WHOA01000206">
    <property type="protein sequence ID" value="NOU75401.1"/>
    <property type="molecule type" value="Genomic_DNA"/>
</dbReference>
<dbReference type="InterPro" id="IPR051928">
    <property type="entry name" value="NorD/CobT"/>
</dbReference>
<dbReference type="Gene3D" id="3.40.50.410">
    <property type="entry name" value="von Willebrand factor, type A domain"/>
    <property type="match status" value="1"/>
</dbReference>
<protein>
    <recommendedName>
        <fullName evidence="2">VWFA domain-containing protein</fullName>
    </recommendedName>
</protein>
<organism evidence="3 4">
    <name type="scientific">Paenibacillus phytorum</name>
    <dbReference type="NCBI Taxonomy" id="2654977"/>
    <lineage>
        <taxon>Bacteria</taxon>
        <taxon>Bacillati</taxon>
        <taxon>Bacillota</taxon>
        <taxon>Bacilli</taxon>
        <taxon>Bacillales</taxon>
        <taxon>Paenibacillaceae</taxon>
        <taxon>Paenibacillus</taxon>
    </lineage>
</organism>
<evidence type="ECO:0000313" key="4">
    <source>
        <dbReference type="Proteomes" id="UP000616779"/>
    </source>
</evidence>
<evidence type="ECO:0000259" key="2">
    <source>
        <dbReference type="PROSITE" id="PS50234"/>
    </source>
</evidence>
<dbReference type="Proteomes" id="UP000616779">
    <property type="component" value="Unassembled WGS sequence"/>
</dbReference>
<keyword evidence="4" id="KW-1185">Reference proteome</keyword>
<name>A0ABX1Y3Q1_9BACL</name>
<proteinExistence type="predicted"/>
<dbReference type="InterPro" id="IPR036465">
    <property type="entry name" value="vWFA_dom_sf"/>
</dbReference>
<dbReference type="PANTHER" id="PTHR41248:SF1">
    <property type="entry name" value="NORD PROTEIN"/>
    <property type="match status" value="1"/>
</dbReference>
<dbReference type="PANTHER" id="PTHR41248">
    <property type="entry name" value="NORD PROTEIN"/>
    <property type="match status" value="1"/>
</dbReference>
<evidence type="ECO:0000313" key="3">
    <source>
        <dbReference type="EMBL" id="NOU75401.1"/>
    </source>
</evidence>
<dbReference type="PROSITE" id="PS50234">
    <property type="entry name" value="VWFA"/>
    <property type="match status" value="1"/>
</dbReference>
<comment type="caution">
    <text evidence="3">The sequence shown here is derived from an EMBL/GenBank/DDBJ whole genome shotgun (WGS) entry which is preliminary data.</text>
</comment>
<gene>
    <name evidence="3" type="ORF">GC098_29135</name>
</gene>
<dbReference type="SUPFAM" id="SSF53300">
    <property type="entry name" value="vWA-like"/>
    <property type="match status" value="1"/>
</dbReference>
<dbReference type="InterPro" id="IPR025861">
    <property type="entry name" value="CobT_VWA_dom"/>
</dbReference>
<dbReference type="RefSeq" id="WP_171647000.1">
    <property type="nucleotide sequence ID" value="NZ_WHOA01000206.1"/>
</dbReference>
<dbReference type="InterPro" id="IPR002035">
    <property type="entry name" value="VWF_A"/>
</dbReference>
<sequence>MFVGKLSLLEDKIDAMLQMQLVDLARMFTKRKELDVEAAFHADYEDASARITVSQFWRDYPPVDKTAGMKSDVYLRGIGSAWFTGANAVKSYLNFCQSTSFPKLANSLFALCEDMRLEHICRARRPGTARVFAHRHRILRVYFQHKLRTHLSKGELTDAVLLLVYGWFTGLEWQAGLGDAGAGLSGRLAQLYPILEQIEEAAHTAEVASCCEMMMDSLSYWLDRDATAAYFWMQPGSGVAEPLPAGYKGELKRAKRLANDDVLPEQEGERQLPGQERMPTWHRESSDRSPGLLRFELERGSRTAAQGSAPREGDAADQALAIAQGRSVRAKRTGAASGERREGAAVPAAAGHGEGAVAAYATATWLAPERPTAAQEAGYRRLSERAAPLAKPLQRAIRRTLEQKRIAPHGDRLFGRLDKRLTRAVTQEMPRLFYKKRAPVPQLDAAFALLVDCSASMYDKMDETKLGLVLFHETLRSLRIPHEIVGFWEDADRVTEQEAPNLFQVAVDFGSSLASGSGAALLQLEPQQDNRDGFAIRCMTERLLRRTERQRILLVFSDGEPSAANYNDVGILDTYEAVLHARRQSIEVISIFLASGAVHETERIAMRNMYGRSSVVVPNVEELAEQLVPILRKLLLKSIF</sequence>
<feature type="domain" description="VWFA" evidence="2">
    <location>
        <begin position="546"/>
        <end position="634"/>
    </location>
</feature>